<dbReference type="Proteomes" id="UP000000600">
    <property type="component" value="Unassembled WGS sequence"/>
</dbReference>
<proteinExistence type="predicted"/>
<dbReference type="HOGENOM" id="CLU_019203_0_0_1"/>
<dbReference type="Gene3D" id="2.130.10.10">
    <property type="entry name" value="YVTN repeat-like/Quinoprotein amine dehydrogenase"/>
    <property type="match status" value="1"/>
</dbReference>
<dbReference type="SMART" id="SM00320">
    <property type="entry name" value="WD40"/>
    <property type="match status" value="3"/>
</dbReference>
<evidence type="ECO:0000313" key="2">
    <source>
        <dbReference type="Proteomes" id="UP000000600"/>
    </source>
</evidence>
<dbReference type="EMBL" id="CT868401">
    <property type="protein sequence ID" value="CAK81367.1"/>
    <property type="molecule type" value="Genomic_DNA"/>
</dbReference>
<dbReference type="RefSeq" id="XP_001448764.1">
    <property type="nucleotide sequence ID" value="XM_001448727.1"/>
</dbReference>
<dbReference type="InterPro" id="IPR015943">
    <property type="entry name" value="WD40/YVTN_repeat-like_dom_sf"/>
</dbReference>
<dbReference type="OrthoDB" id="304447at2759"/>
<dbReference type="GeneID" id="5034548"/>
<organism evidence="1 2">
    <name type="scientific">Paramecium tetraurelia</name>
    <dbReference type="NCBI Taxonomy" id="5888"/>
    <lineage>
        <taxon>Eukaryota</taxon>
        <taxon>Sar</taxon>
        <taxon>Alveolata</taxon>
        <taxon>Ciliophora</taxon>
        <taxon>Intramacronucleata</taxon>
        <taxon>Oligohymenophorea</taxon>
        <taxon>Peniculida</taxon>
        <taxon>Parameciidae</taxon>
        <taxon>Paramecium</taxon>
    </lineage>
</organism>
<dbReference type="InterPro" id="IPR036322">
    <property type="entry name" value="WD40_repeat_dom_sf"/>
</dbReference>
<dbReference type="GO" id="GO:0097361">
    <property type="term" value="C:cytosolic [4Fe-4S] assembly targeting complex"/>
    <property type="evidence" value="ECO:0000318"/>
    <property type="project" value="GO_Central"/>
</dbReference>
<keyword evidence="2" id="KW-1185">Reference proteome</keyword>
<dbReference type="OMA" id="CQNSSIY"/>
<sequence length="332" mass="38687">MDNQHHTSNKISYELIVQKQHFQLNSCNAIAIDTNNSIVVFAEESRIITCQFKYQFKISSSNTNTLNFFKFRQQFISGCQNSSIYIWSINMIANSKYIQKLQANSGSTLCMCISKLEDKVVTGHYENTIKIWGQFELHPQQWSCVENLFDHAGAVYGLSMNENQNKLISCSNDQQILVYQISQQSYNWILQQIIKNDGLRLCFIKNDVFVFQPFAANNLQIYLFDKLSQEFIKTQKVQIQEGGQFCNESFPCIYNPKKGIIFDKSSYNLNILKCKSKQDLRIKDNNQIDFILEDSIDFGDEYFCGSISDDGEYLIIWNNEQKELSIRKYKEQ</sequence>
<dbReference type="PANTHER" id="PTHR19920">
    <property type="entry name" value="WD40 PROTEIN CIAO1"/>
    <property type="match status" value="1"/>
</dbReference>
<dbReference type="KEGG" id="ptm:GSPATT00039451001"/>
<dbReference type="GO" id="GO:0016226">
    <property type="term" value="P:iron-sulfur cluster assembly"/>
    <property type="evidence" value="ECO:0000318"/>
    <property type="project" value="GO_Central"/>
</dbReference>
<dbReference type="AlphaFoldDB" id="A0DEA0"/>
<dbReference type="Pfam" id="PF00400">
    <property type="entry name" value="WD40"/>
    <property type="match status" value="2"/>
</dbReference>
<dbReference type="InParanoid" id="A0DEA0"/>
<dbReference type="InterPro" id="IPR001680">
    <property type="entry name" value="WD40_rpt"/>
</dbReference>
<accession>A0DEA0</accession>
<protein>
    <submittedName>
        <fullName evidence="1">Uncharacterized protein</fullName>
    </submittedName>
</protein>
<evidence type="ECO:0000313" key="1">
    <source>
        <dbReference type="EMBL" id="CAK81367.1"/>
    </source>
</evidence>
<name>A0DEA0_PARTE</name>
<gene>
    <name evidence="1" type="ORF">GSPATT00039451001</name>
</gene>
<reference evidence="1 2" key="1">
    <citation type="journal article" date="2006" name="Nature">
        <title>Global trends of whole-genome duplications revealed by the ciliate Paramecium tetraurelia.</title>
        <authorList>
            <consortium name="Genoscope"/>
            <person name="Aury J.-M."/>
            <person name="Jaillon O."/>
            <person name="Duret L."/>
            <person name="Noel B."/>
            <person name="Jubin C."/>
            <person name="Porcel B.M."/>
            <person name="Segurens B."/>
            <person name="Daubin V."/>
            <person name="Anthouard V."/>
            <person name="Aiach N."/>
            <person name="Arnaiz O."/>
            <person name="Billaut A."/>
            <person name="Beisson J."/>
            <person name="Blanc I."/>
            <person name="Bouhouche K."/>
            <person name="Camara F."/>
            <person name="Duharcourt S."/>
            <person name="Guigo R."/>
            <person name="Gogendeau D."/>
            <person name="Katinka M."/>
            <person name="Keller A.-M."/>
            <person name="Kissmehl R."/>
            <person name="Klotz C."/>
            <person name="Koll F."/>
            <person name="Le Moue A."/>
            <person name="Lepere C."/>
            <person name="Malinsky S."/>
            <person name="Nowacki M."/>
            <person name="Nowak J.K."/>
            <person name="Plattner H."/>
            <person name="Poulain J."/>
            <person name="Ruiz F."/>
            <person name="Serrano V."/>
            <person name="Zagulski M."/>
            <person name="Dessen P."/>
            <person name="Betermier M."/>
            <person name="Weissenbach J."/>
            <person name="Scarpelli C."/>
            <person name="Schachter V."/>
            <person name="Sperling L."/>
            <person name="Meyer E."/>
            <person name="Cohen J."/>
            <person name="Wincker P."/>
        </authorList>
    </citation>
    <scope>NUCLEOTIDE SEQUENCE [LARGE SCALE GENOMIC DNA]</scope>
    <source>
        <strain evidence="1 2">Stock d4-2</strain>
    </source>
</reference>
<dbReference type="PANTHER" id="PTHR19920:SF0">
    <property type="entry name" value="CYTOSOLIC IRON-SULFUR PROTEIN ASSEMBLY PROTEIN CIAO1-RELATED"/>
    <property type="match status" value="1"/>
</dbReference>
<dbReference type="STRING" id="5888.A0DEA0"/>
<dbReference type="SUPFAM" id="SSF50978">
    <property type="entry name" value="WD40 repeat-like"/>
    <property type="match status" value="1"/>
</dbReference>